<keyword evidence="3" id="KW-1185">Reference proteome</keyword>
<dbReference type="Proteomes" id="UP000308889">
    <property type="component" value="Chromosome"/>
</dbReference>
<dbReference type="EMBL" id="CP040882">
    <property type="protein sequence ID" value="QDA55637.1"/>
    <property type="molecule type" value="Genomic_DNA"/>
</dbReference>
<keyword evidence="1" id="KW-0732">Signal</keyword>
<gene>
    <name evidence="2" type="ORF">FG381_12225</name>
</gene>
<evidence type="ECO:0000313" key="2">
    <source>
        <dbReference type="EMBL" id="QDA55637.1"/>
    </source>
</evidence>
<organism evidence="2 3">
    <name type="scientific">Sutterella faecalis</name>
    <dbReference type="NCBI Taxonomy" id="2584944"/>
    <lineage>
        <taxon>Bacteria</taxon>
        <taxon>Pseudomonadati</taxon>
        <taxon>Pseudomonadota</taxon>
        <taxon>Betaproteobacteria</taxon>
        <taxon>Burkholderiales</taxon>
        <taxon>Sutterellaceae</taxon>
        <taxon>Sutterella</taxon>
    </lineage>
</organism>
<name>A0ABX5VK66_9BURK</name>
<evidence type="ECO:0000313" key="3">
    <source>
        <dbReference type="Proteomes" id="UP000308889"/>
    </source>
</evidence>
<sequence length="193" mass="20834">MQFTRFLTAALIAAAVPAAFAAPGYLDQSVPVNGRATGDFLGKINVATPVEVLEKKGSQALVRVSGWSLKEYPSQIFKAPGVRIEEASFDEEKAVKLDPKSGEKTVQGNVWVRSSAQGWVPAKAITTNINALWAKAKARHADACSTCHAAPAANHFTANQWATLLPVRGGRTGHTRKGANELMFRWLQEHAKN</sequence>
<reference evidence="3" key="1">
    <citation type="submission" date="2019-06" db="EMBL/GenBank/DDBJ databases">
        <authorList>
            <person name="Oh B.S."/>
        </authorList>
    </citation>
    <scope>NUCLEOTIDE SEQUENCE [LARGE SCALE GENOMIC DNA]</scope>
    <source>
        <strain evidence="3">KGMB03119</strain>
    </source>
</reference>
<proteinExistence type="predicted"/>
<accession>A0ABX5VK66</accession>
<feature type="signal peptide" evidence="1">
    <location>
        <begin position="1"/>
        <end position="21"/>
    </location>
</feature>
<feature type="chain" id="PRO_5045972756" description="Cytochrome C" evidence="1">
    <location>
        <begin position="22"/>
        <end position="193"/>
    </location>
</feature>
<dbReference type="RefSeq" id="WP_139689043.1">
    <property type="nucleotide sequence ID" value="NZ_CP040882.1"/>
</dbReference>
<protein>
    <recommendedName>
        <fullName evidence="4">Cytochrome C</fullName>
    </recommendedName>
</protein>
<evidence type="ECO:0000256" key="1">
    <source>
        <dbReference type="SAM" id="SignalP"/>
    </source>
</evidence>
<evidence type="ECO:0008006" key="4">
    <source>
        <dbReference type="Google" id="ProtNLM"/>
    </source>
</evidence>